<gene>
    <name evidence="1" type="ORF">LJ655_21080</name>
</gene>
<organism evidence="1 2">
    <name type="scientific">Paraburkholderia translucens</name>
    <dbReference type="NCBI Taxonomy" id="2886945"/>
    <lineage>
        <taxon>Bacteria</taxon>
        <taxon>Pseudomonadati</taxon>
        <taxon>Pseudomonadota</taxon>
        <taxon>Betaproteobacteria</taxon>
        <taxon>Burkholderiales</taxon>
        <taxon>Burkholderiaceae</taxon>
        <taxon>Paraburkholderia</taxon>
    </lineage>
</organism>
<evidence type="ECO:0000313" key="1">
    <source>
        <dbReference type="EMBL" id="MCC8404344.1"/>
    </source>
</evidence>
<dbReference type="EMBL" id="JAJITC010000012">
    <property type="protein sequence ID" value="MCC8404344.1"/>
    <property type="molecule type" value="Genomic_DNA"/>
</dbReference>
<evidence type="ECO:0008006" key="3">
    <source>
        <dbReference type="Google" id="ProtNLM"/>
    </source>
</evidence>
<name>A0ABS8KHV8_9BURK</name>
<comment type="caution">
    <text evidence="1">The sequence shown here is derived from an EMBL/GenBank/DDBJ whole genome shotgun (WGS) entry which is preliminary data.</text>
</comment>
<proteinExistence type="predicted"/>
<dbReference type="RefSeq" id="WP_230563166.1">
    <property type="nucleotide sequence ID" value="NZ_JAJITC010000012.1"/>
</dbReference>
<evidence type="ECO:0000313" key="2">
    <source>
        <dbReference type="Proteomes" id="UP001430614"/>
    </source>
</evidence>
<protein>
    <recommendedName>
        <fullName evidence="3">Surface antigen domain-containing protein</fullName>
    </recommendedName>
</protein>
<sequence>MSLHIHTRAAMLLIACVVSLAESGTAFAINLGFLRNTPISVMRQRDLQVLNDAARLALDTKEDGESLDWDNHGTRNPVRIEGTVTPRDTVKEGDQTCRKITLVAVARGQSQSWTPTVCGKGNGQWELQQR</sequence>
<accession>A0ABS8KHV8</accession>
<reference evidence="1 2" key="1">
    <citation type="submission" date="2021-11" db="EMBL/GenBank/DDBJ databases">
        <authorList>
            <person name="Oh E.-T."/>
            <person name="Kim S.-B."/>
        </authorList>
    </citation>
    <scope>NUCLEOTIDE SEQUENCE [LARGE SCALE GENOMIC DNA]</scope>
    <source>
        <strain evidence="1 2">MMS20-SJTN17</strain>
    </source>
</reference>
<dbReference type="Proteomes" id="UP001430614">
    <property type="component" value="Unassembled WGS sequence"/>
</dbReference>
<keyword evidence="2" id="KW-1185">Reference proteome</keyword>